<sequence>MKAPRITLVYGRQWYGYLRDQPSSNRTVRSKVNTSRRLRYGFRITEMVTWERERLKGLSLGVCNEAIAVAVLESWINAWVAHGNDVPSLYWALDPSFLSRGENDRRGEQSTSKLSTCDFCSPQNLPGMAHRVSVKRVGYRDDVGQERNHSQPSACNREPLRAKAQVFTKRAPVTLSGGEMFEKVSRHRNQAPLRSIKPENGSPIAAERVTQRAREAIAVTVPNITARELAVGNDVVQERK</sequence>
<protein>
    <submittedName>
        <fullName evidence="1">Uncharacterized protein</fullName>
    </submittedName>
</protein>
<reference evidence="1 2" key="1">
    <citation type="journal article" date="2014" name="BMC Genomics">
        <title>Genome and secretome analysis of the hemibiotrophic fungal pathogen, Moniliophthora roreri, which causes frosty pod rot disease of cacao: mechanisms of the biotrophic and necrotrophic phases.</title>
        <authorList>
            <person name="Meinhardt L.W."/>
            <person name="Costa G.G.L."/>
            <person name="Thomazella D.P.T."/>
            <person name="Teixeira P.J.P.L."/>
            <person name="Carazzolle M.F."/>
            <person name="Schuster S.C."/>
            <person name="Carlson J.E."/>
            <person name="Guiltinan M.J."/>
            <person name="Mieczkowski P."/>
            <person name="Farmer A."/>
            <person name="Ramaraj T."/>
            <person name="Crozier J."/>
            <person name="Davis R.E."/>
            <person name="Shao J."/>
            <person name="Melnick R.L."/>
            <person name="Pereira G.A.G."/>
            <person name="Bailey B.A."/>
        </authorList>
    </citation>
    <scope>NUCLEOTIDE SEQUENCE [LARGE SCALE GENOMIC DNA]</scope>
    <source>
        <strain evidence="1 2">MCA 2997</strain>
    </source>
</reference>
<accession>V2WKK9</accession>
<dbReference type="AlphaFoldDB" id="V2WKK9"/>
<evidence type="ECO:0000313" key="1">
    <source>
        <dbReference type="EMBL" id="ESK87383.1"/>
    </source>
</evidence>
<proteinExistence type="predicted"/>
<comment type="caution">
    <text evidence="1">The sequence shown here is derived from an EMBL/GenBank/DDBJ whole genome shotgun (WGS) entry which is preliminary data.</text>
</comment>
<gene>
    <name evidence="1" type="ORF">Moror_11691</name>
</gene>
<name>V2WKK9_MONRO</name>
<organism evidence="1 2">
    <name type="scientific">Moniliophthora roreri (strain MCA 2997)</name>
    <name type="common">Cocoa frosty pod rot fungus</name>
    <name type="synonym">Crinipellis roreri</name>
    <dbReference type="NCBI Taxonomy" id="1381753"/>
    <lineage>
        <taxon>Eukaryota</taxon>
        <taxon>Fungi</taxon>
        <taxon>Dikarya</taxon>
        <taxon>Basidiomycota</taxon>
        <taxon>Agaricomycotina</taxon>
        <taxon>Agaricomycetes</taxon>
        <taxon>Agaricomycetidae</taxon>
        <taxon>Agaricales</taxon>
        <taxon>Marasmiineae</taxon>
        <taxon>Marasmiaceae</taxon>
        <taxon>Moniliophthora</taxon>
    </lineage>
</organism>
<dbReference type="EMBL" id="AWSO01000788">
    <property type="protein sequence ID" value="ESK87383.1"/>
    <property type="molecule type" value="Genomic_DNA"/>
</dbReference>
<keyword evidence="2" id="KW-1185">Reference proteome</keyword>
<dbReference type="KEGG" id="mrr:Moror_11691"/>
<dbReference type="HOGENOM" id="CLU_1156662_0_0_1"/>
<evidence type="ECO:0000313" key="2">
    <source>
        <dbReference type="Proteomes" id="UP000017559"/>
    </source>
</evidence>
<dbReference type="Proteomes" id="UP000017559">
    <property type="component" value="Unassembled WGS sequence"/>
</dbReference>